<evidence type="ECO:0000313" key="5">
    <source>
        <dbReference type="EMBL" id="GEN06932.1"/>
    </source>
</evidence>
<dbReference type="Gene3D" id="2.60.120.10">
    <property type="entry name" value="Jelly Rolls"/>
    <property type="match status" value="1"/>
</dbReference>
<dbReference type="Proteomes" id="UP000321514">
    <property type="component" value="Unassembled WGS sequence"/>
</dbReference>
<dbReference type="InterPro" id="IPR003594">
    <property type="entry name" value="HATPase_dom"/>
</dbReference>
<dbReference type="EMBL" id="BJXR01000019">
    <property type="protein sequence ID" value="GEN06932.1"/>
    <property type="molecule type" value="Genomic_DNA"/>
</dbReference>
<dbReference type="PROSITE" id="PS50042">
    <property type="entry name" value="CNMP_BINDING_3"/>
    <property type="match status" value="1"/>
</dbReference>
<evidence type="ECO:0000313" key="8">
    <source>
        <dbReference type="Proteomes" id="UP000321514"/>
    </source>
</evidence>
<dbReference type="AlphaFoldDB" id="A0A511SZR0"/>
<evidence type="ECO:0000256" key="1">
    <source>
        <dbReference type="ARBA" id="ARBA00000085"/>
    </source>
</evidence>
<dbReference type="PROSITE" id="PS50109">
    <property type="entry name" value="HIS_KIN"/>
    <property type="match status" value="1"/>
</dbReference>
<evidence type="ECO:0000313" key="6">
    <source>
        <dbReference type="EMBL" id="SEU02731.1"/>
    </source>
</evidence>
<keyword evidence="5" id="KW-0808">Transferase</keyword>
<comment type="caution">
    <text evidence="5">The sequence shown here is derived from an EMBL/GenBank/DDBJ whole genome shotgun (WGS) entry which is preliminary data.</text>
</comment>
<accession>A0A511SZR0</accession>
<dbReference type="InterPro" id="IPR036890">
    <property type="entry name" value="HATPase_C_sf"/>
</dbReference>
<dbReference type="InterPro" id="IPR018490">
    <property type="entry name" value="cNMP-bd_dom_sf"/>
</dbReference>
<gene>
    <name evidence="5" type="ORF">MFU01_19690</name>
    <name evidence="6" type="ORF">SAMN05443572_104444</name>
</gene>
<dbReference type="Gene3D" id="3.30.565.10">
    <property type="entry name" value="Histidine kinase-like ATPase, C-terminal domain"/>
    <property type="match status" value="1"/>
</dbReference>
<dbReference type="InterPro" id="IPR004358">
    <property type="entry name" value="Sig_transdc_His_kin-like_C"/>
</dbReference>
<dbReference type="InterPro" id="IPR005467">
    <property type="entry name" value="His_kinase_dom"/>
</dbReference>
<reference evidence="6 7" key="1">
    <citation type="submission" date="2016-10" db="EMBL/GenBank/DDBJ databases">
        <authorList>
            <person name="Varghese N."/>
            <person name="Submissions S."/>
        </authorList>
    </citation>
    <scope>NUCLEOTIDE SEQUENCE [LARGE SCALE GENOMIC DNA]</scope>
    <source>
        <strain evidence="6 7">DSM 16525</strain>
    </source>
</reference>
<dbReference type="PANTHER" id="PTHR43065">
    <property type="entry name" value="SENSOR HISTIDINE KINASE"/>
    <property type="match status" value="1"/>
</dbReference>
<reference evidence="5 8" key="2">
    <citation type="submission" date="2019-07" db="EMBL/GenBank/DDBJ databases">
        <title>Whole genome shotgun sequence of Myxococcus fulvus NBRC 100333.</title>
        <authorList>
            <person name="Hosoyama A."/>
            <person name="Uohara A."/>
            <person name="Ohji S."/>
            <person name="Ichikawa N."/>
        </authorList>
    </citation>
    <scope>NUCLEOTIDE SEQUENCE [LARGE SCALE GENOMIC DNA]</scope>
    <source>
        <strain evidence="5 8">NBRC 100333</strain>
    </source>
</reference>
<keyword evidence="5" id="KW-0418">Kinase</keyword>
<dbReference type="Pfam" id="PF00027">
    <property type="entry name" value="cNMP_binding"/>
    <property type="match status" value="1"/>
</dbReference>
<proteinExistence type="predicted"/>
<dbReference type="CDD" id="cd00038">
    <property type="entry name" value="CAP_ED"/>
    <property type="match status" value="1"/>
</dbReference>
<dbReference type="EMBL" id="FOIB01000004">
    <property type="protein sequence ID" value="SEU02731.1"/>
    <property type="molecule type" value="Genomic_DNA"/>
</dbReference>
<dbReference type="Pfam" id="PF02518">
    <property type="entry name" value="HATPase_c"/>
    <property type="match status" value="1"/>
</dbReference>
<dbReference type="SUPFAM" id="SSF51206">
    <property type="entry name" value="cAMP-binding domain-like"/>
    <property type="match status" value="1"/>
</dbReference>
<name>A0A511SZR0_MYXFU</name>
<dbReference type="RefSeq" id="WP_046716491.1">
    <property type="nucleotide sequence ID" value="NZ_BJXR01000019.1"/>
</dbReference>
<evidence type="ECO:0000256" key="2">
    <source>
        <dbReference type="ARBA" id="ARBA00012438"/>
    </source>
</evidence>
<dbReference type="SMART" id="SM00100">
    <property type="entry name" value="cNMP"/>
    <property type="match status" value="1"/>
</dbReference>
<evidence type="ECO:0000313" key="7">
    <source>
        <dbReference type="Proteomes" id="UP000183760"/>
    </source>
</evidence>
<dbReference type="PANTHER" id="PTHR43065:SF48">
    <property type="entry name" value="HISTIDINE KINASE"/>
    <property type="match status" value="1"/>
</dbReference>
<dbReference type="InterPro" id="IPR000595">
    <property type="entry name" value="cNMP-bd_dom"/>
</dbReference>
<comment type="catalytic activity">
    <reaction evidence="1">
        <text>ATP + protein L-histidine = ADP + protein N-phospho-L-histidine.</text>
        <dbReference type="EC" id="2.7.13.3"/>
    </reaction>
</comment>
<dbReference type="STRING" id="1334629.MFUL124B02_38625"/>
<sequence>MGSEDIVTALRRVPLFSRLGDEQLHWVASHGRQLHFPAGARVAAQGDPADGLSVILEGRTVWARRVGEQDTPTGALEAGDIFGELILFLNSPYPTTGHAHTDVRLLRLEPAAFWELLRLAPSLSRGLMEVAAQRTQPQEVVSTQQPLALKPGQMVAGLAPELGNPAASANRSASRLRDTLRLVSARAMALGQHGLSSAQRGALLALPREAADRARATPALEPLARTRREEEIGSWLELRGMTDAWDVAPALVASGLDVAWLDSVARRVGEALLRDTLSWLVAAVSGDVLLAEVERGSARVHALVEGVKAYSFMDRAQTTEVDVHDGLENALSALRHRLEGDHVRIERQFASDAPKLQAEAHALDEVWTQLVLNALEALGERGGTLRLRSWTEEQRLVVEVADDGPGIPRDLMPRIFEPFFSTKPNAAGLGLDISRRIIERHGGDVRVLSAPGHTRVQVRLPA</sequence>
<evidence type="ECO:0000259" key="4">
    <source>
        <dbReference type="PROSITE" id="PS50109"/>
    </source>
</evidence>
<dbReference type="EC" id="2.7.13.3" evidence="2"/>
<evidence type="ECO:0000259" key="3">
    <source>
        <dbReference type="PROSITE" id="PS50042"/>
    </source>
</evidence>
<protein>
    <recommendedName>
        <fullName evidence="2">histidine kinase</fullName>
        <ecNumber evidence="2">2.7.13.3</ecNumber>
    </recommendedName>
</protein>
<dbReference type="GO" id="GO:0004673">
    <property type="term" value="F:protein histidine kinase activity"/>
    <property type="evidence" value="ECO:0007669"/>
    <property type="project" value="UniProtKB-EC"/>
</dbReference>
<dbReference type="SUPFAM" id="SSF55874">
    <property type="entry name" value="ATPase domain of HSP90 chaperone/DNA topoisomerase II/histidine kinase"/>
    <property type="match status" value="1"/>
</dbReference>
<dbReference type="SMART" id="SM00387">
    <property type="entry name" value="HATPase_c"/>
    <property type="match status" value="1"/>
</dbReference>
<dbReference type="OrthoDB" id="224978at2"/>
<dbReference type="InterPro" id="IPR014710">
    <property type="entry name" value="RmlC-like_jellyroll"/>
</dbReference>
<dbReference type="PRINTS" id="PR00344">
    <property type="entry name" value="BCTRLSENSOR"/>
</dbReference>
<keyword evidence="7" id="KW-1185">Reference proteome</keyword>
<organism evidence="5 8">
    <name type="scientific">Myxococcus fulvus</name>
    <dbReference type="NCBI Taxonomy" id="33"/>
    <lineage>
        <taxon>Bacteria</taxon>
        <taxon>Pseudomonadati</taxon>
        <taxon>Myxococcota</taxon>
        <taxon>Myxococcia</taxon>
        <taxon>Myxococcales</taxon>
        <taxon>Cystobacterineae</taxon>
        <taxon>Myxococcaceae</taxon>
        <taxon>Myxococcus</taxon>
    </lineage>
</organism>
<feature type="domain" description="Cyclic nucleotide-binding" evidence="3">
    <location>
        <begin position="15"/>
        <end position="134"/>
    </location>
</feature>
<dbReference type="Proteomes" id="UP000183760">
    <property type="component" value="Unassembled WGS sequence"/>
</dbReference>
<feature type="domain" description="Histidine kinase" evidence="4">
    <location>
        <begin position="299"/>
        <end position="462"/>
    </location>
</feature>